<sequence>MVENQLPSPQLTPPITPNEIQNRQRRYIRNYNTENNLSQDGYFMDFELLDHMTDSDDEGTIRSDDEEEVDGKKVDEETVCSDNGEEINYDNDVESFDLNVSESEIENGNESEHEYEGDEEYEYEESDEGIQFKETVNEISREVIDSFFGNMDKVEASIASEILQELIDECILDVAFEMHRQAKTERLCSRTCLIRDSNSLYLTDKQGYDIFGQNINTLRLQAGKQRCLNCSAMYPVTTYVKHFSKCLGLVQGRAATRNIRYTDDEQTDKISVFDFPEESSSSSFISNGGMDIDTQETCEEQLGKIKILAISNDEAE</sequence>
<dbReference type="EMBL" id="BLAL01000044">
    <property type="protein sequence ID" value="GES79720.1"/>
    <property type="molecule type" value="Genomic_DNA"/>
</dbReference>
<comment type="caution">
    <text evidence="2">The sequence shown here is derived from an EMBL/GenBank/DDBJ whole genome shotgun (WGS) entry which is preliminary data.</text>
</comment>
<dbReference type="OrthoDB" id="21557at2759"/>
<dbReference type="Proteomes" id="UP000615446">
    <property type="component" value="Unassembled WGS sequence"/>
</dbReference>
<accession>A0A8H3L4A3</accession>
<gene>
    <name evidence="2" type="ORF">RCL2_000702000</name>
</gene>
<evidence type="ECO:0000256" key="1">
    <source>
        <dbReference type="SAM" id="MobiDB-lite"/>
    </source>
</evidence>
<protein>
    <submittedName>
        <fullName evidence="2">Ataxin-7-like protein 3</fullName>
    </submittedName>
</protein>
<evidence type="ECO:0000313" key="3">
    <source>
        <dbReference type="Proteomes" id="UP000615446"/>
    </source>
</evidence>
<feature type="region of interest" description="Disordered" evidence="1">
    <location>
        <begin position="54"/>
        <end position="74"/>
    </location>
</feature>
<reference evidence="2" key="1">
    <citation type="submission" date="2019-10" db="EMBL/GenBank/DDBJ databases">
        <title>Conservation and host-specific expression of non-tandemly repeated heterogenous ribosome RNA gene in arbuscular mycorrhizal fungi.</title>
        <authorList>
            <person name="Maeda T."/>
            <person name="Kobayashi Y."/>
            <person name="Nakagawa T."/>
            <person name="Ezawa T."/>
            <person name="Yamaguchi K."/>
            <person name="Bino T."/>
            <person name="Nishimoto Y."/>
            <person name="Shigenobu S."/>
            <person name="Kawaguchi M."/>
        </authorList>
    </citation>
    <scope>NUCLEOTIDE SEQUENCE</scope>
    <source>
        <strain evidence="2">HR1</strain>
    </source>
</reference>
<organism evidence="2 3">
    <name type="scientific">Rhizophagus clarus</name>
    <dbReference type="NCBI Taxonomy" id="94130"/>
    <lineage>
        <taxon>Eukaryota</taxon>
        <taxon>Fungi</taxon>
        <taxon>Fungi incertae sedis</taxon>
        <taxon>Mucoromycota</taxon>
        <taxon>Glomeromycotina</taxon>
        <taxon>Glomeromycetes</taxon>
        <taxon>Glomerales</taxon>
        <taxon>Glomeraceae</taxon>
        <taxon>Rhizophagus</taxon>
    </lineage>
</organism>
<evidence type="ECO:0000313" key="2">
    <source>
        <dbReference type="EMBL" id="GES79720.1"/>
    </source>
</evidence>
<name>A0A8H3L4A3_9GLOM</name>
<dbReference type="AlphaFoldDB" id="A0A8H3L4A3"/>
<feature type="compositionally biased region" description="Basic and acidic residues" evidence="1">
    <location>
        <begin position="54"/>
        <end position="63"/>
    </location>
</feature>
<proteinExistence type="predicted"/>